<feature type="transmembrane region" description="Helical" evidence="1">
    <location>
        <begin position="333"/>
        <end position="350"/>
    </location>
</feature>
<dbReference type="AlphaFoldDB" id="A0A806KN18"/>
<keyword evidence="1" id="KW-0812">Transmembrane</keyword>
<sequence length="351" mass="38789">MKKDADEETYKARMGQFREKISAMKIRISHLDSLLAKAGFNASDFEEAQKSLQQKNSLYISRLERAAELMRDYIIQEQAKVLSTEKHKPQIGLGAYNANSQYYGFGMSNSENSNVLFSYSGHFKIPEPKAKEMNNQATDLTASIEYINFPFVIQGAKFFPGAKKARIFYKDEELPTAGSFHGFPSLEQYPGYAEWKQQADSLTSGILSPRNLDSLHAMSTGTPTIEVKQPSADTSVAPPKIESGIATQGAPSKSSFGLFKTVLRWTSIGLCATSIGLGLNQNREVAKKNDTKNERYGEAAAAASGDINTYRDKYNAYTTSKEQLKDAENMRNAFYVAAGVFGLAGILTFVF</sequence>
<keyword evidence="1" id="KW-1133">Transmembrane helix</keyword>
<organism evidence="2">
    <name type="scientific">uncultured bacterium contig00118</name>
    <dbReference type="NCBI Taxonomy" id="1181579"/>
    <lineage>
        <taxon>Bacteria</taxon>
        <taxon>environmental samples</taxon>
    </lineage>
</organism>
<name>A0A806KN18_9BACT</name>
<keyword evidence="1" id="KW-0472">Membrane</keyword>
<dbReference type="EMBL" id="JQ844174">
    <property type="protein sequence ID" value="AGS51868.1"/>
    <property type="molecule type" value="Genomic_DNA"/>
</dbReference>
<proteinExistence type="predicted"/>
<protein>
    <submittedName>
        <fullName evidence="2">Uncharacterized protein</fullName>
    </submittedName>
</protein>
<reference evidence="2" key="1">
    <citation type="submission" date="2012-03" db="EMBL/GenBank/DDBJ databases">
        <title>Functional metagenomics reveals considerable lignocellulase gene clusters in the gut microbiome of a wood-feeding higher termite.</title>
        <authorList>
            <person name="Liu N."/>
        </authorList>
    </citation>
    <scope>NUCLEOTIDE SEQUENCE</scope>
</reference>
<evidence type="ECO:0000256" key="1">
    <source>
        <dbReference type="SAM" id="Phobius"/>
    </source>
</evidence>
<accession>A0A806KN18</accession>
<evidence type="ECO:0000313" key="2">
    <source>
        <dbReference type="EMBL" id="AGS51868.1"/>
    </source>
</evidence>